<dbReference type="AntiFam" id="ANF00135">
    <property type="entry name" value="Shadow ORF (opposite gmr)"/>
</dbReference>
<dbReference type="EMBL" id="JDVG02000092">
    <property type="protein sequence ID" value="KFB74143.1"/>
    <property type="molecule type" value="Genomic_DNA"/>
</dbReference>
<comment type="caution">
    <text evidence="1">The sequence shown here is derived from an EMBL/GenBank/DDBJ whole genome shotgun (WGS) entry which is preliminary data.</text>
</comment>
<evidence type="ECO:0000313" key="2">
    <source>
        <dbReference type="Proteomes" id="UP000020077"/>
    </source>
</evidence>
<dbReference type="Proteomes" id="UP000020077">
    <property type="component" value="Unassembled WGS sequence"/>
</dbReference>
<gene>
    <name evidence="1" type="ORF">AW09_000573</name>
</gene>
<proteinExistence type="predicted"/>
<protein>
    <submittedName>
        <fullName evidence="1">Uncharacterized protein</fullName>
    </submittedName>
</protein>
<evidence type="ECO:0000313" key="1">
    <source>
        <dbReference type="EMBL" id="KFB74143.1"/>
    </source>
</evidence>
<sequence>MCIDDPHQVGSHAFLAEMPSRDVDTDAYCRQPCLVPLGDLTTSLAKHPFVDGHDQVALFGDRNEYHRIHDFTVVLPAQQCFGTNDAIAFEVDLRLVMNEQLGVFDGAAQSRFQRQAPCRQMGQVGGEKAKGILAVILGAIHRRVGIAHQGTGIGSIFREHAQPDAGTDEAFVLVELIAGTQGAQQTLSGQRRFVAIGGFEQDHELVAAQACHRVFCAHAVEQAQRRLLEQFVAGGMTEGVVDHLEVVEIDEHHADTLA</sequence>
<name>A0A080LZ40_9PROT</name>
<accession>A0A080LZ40</accession>
<organism evidence="1 2">
    <name type="scientific">Candidatus Accumulibacter phosphatis</name>
    <dbReference type="NCBI Taxonomy" id="327160"/>
    <lineage>
        <taxon>Bacteria</taxon>
        <taxon>Pseudomonadati</taxon>
        <taxon>Pseudomonadota</taxon>
        <taxon>Betaproteobacteria</taxon>
        <taxon>Candidatus Accumulibacter</taxon>
    </lineage>
</organism>
<dbReference type="AlphaFoldDB" id="A0A080LZ40"/>
<reference evidence="1 2" key="1">
    <citation type="submission" date="2014-02" db="EMBL/GenBank/DDBJ databases">
        <title>Expanding our view of genomic diversity in Candidatus Accumulibacter clades.</title>
        <authorList>
            <person name="Skennerton C.T."/>
            <person name="Barr J.J."/>
            <person name="Slater F.R."/>
            <person name="Bond P.L."/>
            <person name="Tyson G.W."/>
        </authorList>
    </citation>
    <scope>NUCLEOTIDE SEQUENCE [LARGE SCALE GENOMIC DNA]</scope>
    <source>
        <strain evidence="2">BA-91</strain>
    </source>
</reference>